<evidence type="ECO:0000256" key="4">
    <source>
        <dbReference type="ARBA" id="ARBA00023136"/>
    </source>
</evidence>
<comment type="subcellular location">
    <subcellularLocation>
        <location evidence="1">Membrane</location>
        <topology evidence="1">Single-pass membrane protein</topology>
    </subcellularLocation>
</comment>
<evidence type="ECO:0000259" key="5">
    <source>
        <dbReference type="Pfam" id="PF04357"/>
    </source>
</evidence>
<keyword evidence="4" id="KW-0472">Membrane</keyword>
<keyword evidence="7" id="KW-1185">Reference proteome</keyword>
<keyword evidence="3" id="KW-1133">Transmembrane helix</keyword>
<dbReference type="GO" id="GO:0005886">
    <property type="term" value="C:plasma membrane"/>
    <property type="evidence" value="ECO:0007669"/>
    <property type="project" value="InterPro"/>
</dbReference>
<evidence type="ECO:0000256" key="2">
    <source>
        <dbReference type="ARBA" id="ARBA00022692"/>
    </source>
</evidence>
<keyword evidence="2" id="KW-0812">Transmembrane</keyword>
<dbReference type="STRING" id="1208324.P73_3589"/>
<dbReference type="GO" id="GO:0009306">
    <property type="term" value="P:protein secretion"/>
    <property type="evidence" value="ECO:0007669"/>
    <property type="project" value="InterPro"/>
</dbReference>
<proteinExistence type="predicted"/>
<protein>
    <recommendedName>
        <fullName evidence="5">Translocation and assembly module TamB C-terminal domain-containing protein</fullName>
    </recommendedName>
</protein>
<dbReference type="KEGG" id="cid:P73_3589"/>
<dbReference type="PANTHER" id="PTHR36985:SF1">
    <property type="entry name" value="TRANSLOCATION AND ASSEMBLY MODULE SUBUNIT TAMB"/>
    <property type="match status" value="1"/>
</dbReference>
<evidence type="ECO:0000256" key="3">
    <source>
        <dbReference type="ARBA" id="ARBA00022989"/>
    </source>
</evidence>
<sequence>MAVVPLATLAQDDGNGSETARDRSLIVGFLEDKLSGAGRDIRIEGFEGLLSSTATLDELTIADDEGVWFTLRDAELDWSRSALLRGRVEVERIAAREIILERLPTAAMNEDLPDPEASGFSLPDLPVSVRIEALEAERVELGAPVLKLGEDVVLSVSGSAELAGGSGQTQLDINRLDATEGAFTVDVAYDNATEVLDLDLSLTEAEGGIVSTLANLPGTPALALTAQGSGPLDDFSADIALATDGEDRVSGTVALQAQADADDPEAPAPRVFDAALSGDLTPFFSPDYARFFGARSTLEAHGTSHPDGRFDLDRFALSTQALSLEGEAYIAADGLPSSFDLTGAITSEAGTPVLLPFGTARHQLDSARIAARYDAAEGESWSATVRADGYAQAGMDIGTAEIEATGTIGRDTGEAGTALGRVTAQIEAALTGFASEDQGLQEAIGANPRLTGALDWREGEPLSIDALTLDTDATTVTATGELDGLESGLEFTGSLGVDTPSLDRFATLAGRDLSGALSLRASGSVAPLGGLFDLQAQAIGTDLHSGIAQLDALTAGASTVSLDARRDETGLTLRALSLDTNAVALDAEGRLSSDDGALTLEASLDDVGRLDLGLSGPLTVAADIARPRAEDPWSGTVDLTGPNTATATVTGTVAQDLSLVDVTATGRNIRTGIAQIDTLLAGPLSLDLEAGRDPETGVLRIDTAALDTGAVVASVTGEMRPDAAADFDLTARLDNVARLGVALTGPLTVDGSLTRADGSAPWQTRTDLTGPGGTTATLSGSVAPDASSADLSLAGNAPLGLANSFTSAALVQGNASFDLRLNGPLALSSVSGTAQTSGARVVVSGAGIALTIPRGAVTLSGQSARLDLEAAADSGGTMTASGTIGLAAPFSGDLAVRLRDLVLSDPRLYRTSVSGDLAIDGPLTGGAQISGALTLGETNISVNPSGLGGGGDIPDVAHVGESAAQRTTRDRAGLLGSENDAGGGGGPAYGLDIAISAPNQIFVRGRGLDAELGGQLRLRGTTADVVPVGQFTLIRGRLSLLGQRIDMQEGALTLQGELDPTLRLLAETSTDDIVVQLAVEGRVSAPELTLSSSPSLPEEEILSQLLFGRGLDQISPLQAAQMASAVATLTGNGGGLVGNIRDSVGLDDLDFQTSEDGGSAVKLGKYLSDNIYTDVTIDQNGESEVNINLDATRNVTVKGSVSSEGDTGLGVFFERDY</sequence>
<evidence type="ECO:0000256" key="1">
    <source>
        <dbReference type="ARBA" id="ARBA00004167"/>
    </source>
</evidence>
<dbReference type="HOGENOM" id="CLU_002202_0_0_5"/>
<accession>A0A0B5DZ85</accession>
<evidence type="ECO:0000313" key="7">
    <source>
        <dbReference type="Proteomes" id="UP000031521"/>
    </source>
</evidence>
<dbReference type="AlphaFoldDB" id="A0A0B5DZ85"/>
<dbReference type="GO" id="GO:0097347">
    <property type="term" value="C:TAM protein secretion complex"/>
    <property type="evidence" value="ECO:0007669"/>
    <property type="project" value="TreeGrafter"/>
</dbReference>
<name>A0A0B5DZ85_9RHOB</name>
<evidence type="ECO:0000313" key="6">
    <source>
        <dbReference type="EMBL" id="AJE48304.1"/>
    </source>
</evidence>
<dbReference type="Pfam" id="PF04357">
    <property type="entry name" value="TamB"/>
    <property type="match status" value="1"/>
</dbReference>
<gene>
    <name evidence="6" type="ORF">P73_3589</name>
</gene>
<reference evidence="6 7" key="1">
    <citation type="journal article" date="2014" name="Int. J. Syst. Evol. Microbiol.">
        <title>Celeribacter indicus sp. nov., a polycyclic aromatic hydrocarbon-degrading bacterium from deep-sea sediment and reclassification of Huaishuia halophila as Celeribacter halophilus comb. nov.</title>
        <authorList>
            <person name="Lai Q."/>
            <person name="Cao J."/>
            <person name="Yuan J."/>
            <person name="Li F."/>
            <person name="Shao Z."/>
        </authorList>
    </citation>
    <scope>NUCLEOTIDE SEQUENCE [LARGE SCALE GENOMIC DNA]</scope>
    <source>
        <strain evidence="6">P73</strain>
    </source>
</reference>
<dbReference type="EMBL" id="CP004393">
    <property type="protein sequence ID" value="AJE48304.1"/>
    <property type="molecule type" value="Genomic_DNA"/>
</dbReference>
<dbReference type="InterPro" id="IPR007452">
    <property type="entry name" value="TamB_C"/>
</dbReference>
<feature type="domain" description="Translocation and assembly module TamB C-terminal" evidence="5">
    <location>
        <begin position="870"/>
        <end position="1217"/>
    </location>
</feature>
<dbReference type="Proteomes" id="UP000031521">
    <property type="component" value="Chromosome"/>
</dbReference>
<organism evidence="6 7">
    <name type="scientific">Celeribacter indicus</name>
    <dbReference type="NCBI Taxonomy" id="1208324"/>
    <lineage>
        <taxon>Bacteria</taxon>
        <taxon>Pseudomonadati</taxon>
        <taxon>Pseudomonadota</taxon>
        <taxon>Alphaproteobacteria</taxon>
        <taxon>Rhodobacterales</taxon>
        <taxon>Roseobacteraceae</taxon>
        <taxon>Celeribacter</taxon>
    </lineage>
</organism>
<dbReference type="PANTHER" id="PTHR36985">
    <property type="entry name" value="TRANSLOCATION AND ASSEMBLY MODULE SUBUNIT TAMB"/>
    <property type="match status" value="1"/>
</dbReference>